<evidence type="ECO:0000313" key="2">
    <source>
        <dbReference type="Proteomes" id="UP000220836"/>
    </source>
</evidence>
<name>A0A238KGT7_9RHOB</name>
<dbReference type="Proteomes" id="UP000220836">
    <property type="component" value="Unassembled WGS sequence"/>
</dbReference>
<gene>
    <name evidence="1" type="ORF">PEV8663_02241</name>
</gene>
<evidence type="ECO:0000313" key="1">
    <source>
        <dbReference type="EMBL" id="SMX41322.1"/>
    </source>
</evidence>
<dbReference type="EMBL" id="FXYH01000007">
    <property type="protein sequence ID" value="SMX41322.1"/>
    <property type="molecule type" value="Genomic_DNA"/>
</dbReference>
<sequence length="77" mass="8666">MVWSMDFMSDQLVDGRSFGPLNVLDDFNCEGHPHKTEWFPDRRSVSFANSLLACQSFGTGRLRKVEEAGALVNCKGR</sequence>
<dbReference type="AlphaFoldDB" id="A0A238KGT7"/>
<protein>
    <submittedName>
        <fullName evidence="1">Uncharacterized protein</fullName>
    </submittedName>
</protein>
<organism evidence="1 2">
    <name type="scientific">Pelagimonas varians</name>
    <dbReference type="NCBI Taxonomy" id="696760"/>
    <lineage>
        <taxon>Bacteria</taxon>
        <taxon>Pseudomonadati</taxon>
        <taxon>Pseudomonadota</taxon>
        <taxon>Alphaproteobacteria</taxon>
        <taxon>Rhodobacterales</taxon>
        <taxon>Roseobacteraceae</taxon>
        <taxon>Pelagimonas</taxon>
    </lineage>
</organism>
<keyword evidence="2" id="KW-1185">Reference proteome</keyword>
<reference evidence="1 2" key="1">
    <citation type="submission" date="2017-05" db="EMBL/GenBank/DDBJ databases">
        <authorList>
            <person name="Song R."/>
            <person name="Chenine A.L."/>
            <person name="Ruprecht R.M."/>
        </authorList>
    </citation>
    <scope>NUCLEOTIDE SEQUENCE [LARGE SCALE GENOMIC DNA]</scope>
    <source>
        <strain evidence="1 2">CECT 8663</strain>
    </source>
</reference>
<proteinExistence type="predicted"/>
<accession>A0A238KGT7</accession>